<evidence type="ECO:0000256" key="1">
    <source>
        <dbReference type="ARBA" id="ARBA00022679"/>
    </source>
</evidence>
<keyword evidence="2" id="KW-0548">Nucleotidyltransferase</keyword>
<dbReference type="GO" id="GO:0039694">
    <property type="term" value="P:viral RNA genome replication"/>
    <property type="evidence" value="ECO:0007669"/>
    <property type="project" value="InterPro"/>
</dbReference>
<dbReference type="PROSITE" id="PS50507">
    <property type="entry name" value="RDRP_SSRNA_POS"/>
    <property type="match status" value="1"/>
</dbReference>
<evidence type="ECO:0000313" key="5">
    <source>
        <dbReference type="EMBL" id="UCS96360.1"/>
    </source>
</evidence>
<name>A0A8K1JE95_9VIRU</name>
<dbReference type="InterPro" id="IPR043502">
    <property type="entry name" value="DNA/RNA_pol_sf"/>
</dbReference>
<dbReference type="InterPro" id="IPR007094">
    <property type="entry name" value="RNA-dir_pol_PSvirus"/>
</dbReference>
<organism evidence="5">
    <name type="scientific">Riboviria sp</name>
    <dbReference type="NCBI Taxonomy" id="2585031"/>
    <lineage>
        <taxon>Viruses</taxon>
        <taxon>Riboviria</taxon>
    </lineage>
</organism>
<evidence type="ECO:0000256" key="2">
    <source>
        <dbReference type="ARBA" id="ARBA00022695"/>
    </source>
</evidence>
<evidence type="ECO:0000259" key="4">
    <source>
        <dbReference type="PROSITE" id="PS50507"/>
    </source>
</evidence>
<keyword evidence="5" id="KW-0696">RNA-directed RNA polymerase</keyword>
<dbReference type="EMBL" id="MZ375176">
    <property type="protein sequence ID" value="UCS96360.1"/>
    <property type="molecule type" value="Genomic_RNA"/>
</dbReference>
<accession>A0A8K1JE95</accession>
<proteinExistence type="predicted"/>
<feature type="domain" description="RdRp catalytic" evidence="4">
    <location>
        <begin position="161"/>
        <end position="277"/>
    </location>
</feature>
<dbReference type="SUPFAM" id="SSF56672">
    <property type="entry name" value="DNA/RNA polymerases"/>
    <property type="match status" value="1"/>
</dbReference>
<reference evidence="5" key="1">
    <citation type="submission" date="2021-06" db="EMBL/GenBank/DDBJ databases">
        <title>Viral sequences from lizard feces in the Qinghai-Tibetan Plateau, China.</title>
        <authorList>
            <person name="Lu J."/>
            <person name="Shen Q."/>
            <person name="Zhang W."/>
        </authorList>
    </citation>
    <scope>NUCLEOTIDE SEQUENCE</scope>
    <source>
        <strain evidence="5">2PE-RDRP-12</strain>
    </source>
</reference>
<protein>
    <submittedName>
        <fullName evidence="5">RNA-dependent RNA polymerase</fullName>
    </submittedName>
</protein>
<evidence type="ECO:0000256" key="3">
    <source>
        <dbReference type="ARBA" id="ARBA00022953"/>
    </source>
</evidence>
<keyword evidence="3" id="KW-0693">Viral RNA replication</keyword>
<dbReference type="GO" id="GO:0003968">
    <property type="term" value="F:RNA-directed RNA polymerase activity"/>
    <property type="evidence" value="ECO:0007669"/>
    <property type="project" value="UniProtKB-KW"/>
</dbReference>
<sequence>MMIQRNSEYGLVNNPAAQEALTRAADNLASFLSERICRSHSQQVPLSYSGALYVIEKLRQSQPKAKIIKLLRIAKEMPWEFLQSMSNVPKSGTQVFIKDEGYPSAIKPPRLIAFPQEGEKLLMSMAFYHIMHPMFSSAYCTKEIPENDRPKVIERRLGELPNRFVADYTSFECVPNKLMMRLGEHRVLRQLVHSDYHFLFDVIEAGGVLRAKNGFTIKTTAVQYSGRYTTSLSNTIRNKLLLDSVALQLGLSLSGYRAVFEGDDSLSAWPSFVTEAMISDALGRLGVAADIARVEEIGEAGYCSMFWNRDYELVCEPIKVVATFPFSCSALSANPRNASDLLAAKAMSLAYRAPGCPIVSAIVRRYIKSDGLMETRNDYEARWYRQFSHVVRKNNRSERQRNSGSMHVHFDRWDLVREPSVEQRRLFWKIFGIPPADQVAAEHKILVDDGFTFPLTMCLKSGESKAGVNLDELRTVFWEMSHAANQL</sequence>
<keyword evidence="1" id="KW-0808">Transferase</keyword>